<organism evidence="2 3">
    <name type="scientific">Actinomyces urogenitalis</name>
    <dbReference type="NCBI Taxonomy" id="103621"/>
    <lineage>
        <taxon>Bacteria</taxon>
        <taxon>Bacillati</taxon>
        <taxon>Actinomycetota</taxon>
        <taxon>Actinomycetes</taxon>
        <taxon>Actinomycetales</taxon>
        <taxon>Actinomycetaceae</taxon>
        <taxon>Actinomyces</taxon>
    </lineage>
</organism>
<dbReference type="Gene3D" id="3.40.50.300">
    <property type="entry name" value="P-loop containing nucleotide triphosphate hydrolases"/>
    <property type="match status" value="2"/>
</dbReference>
<keyword evidence="2" id="KW-0808">Transferase</keyword>
<accession>A0A2I1KS97</accession>
<dbReference type="Pfam" id="PF00485">
    <property type="entry name" value="PRK"/>
    <property type="match status" value="1"/>
</dbReference>
<comment type="caution">
    <text evidence="2">The sequence shown here is derived from an EMBL/GenBank/DDBJ whole genome shotgun (WGS) entry which is preliminary data.</text>
</comment>
<dbReference type="AlphaFoldDB" id="A0A2I1KS97"/>
<dbReference type="InterPro" id="IPR006083">
    <property type="entry name" value="PRK/URK"/>
</dbReference>
<feature type="domain" description="Phosphoribulokinase/uridine kinase" evidence="1">
    <location>
        <begin position="30"/>
        <end position="188"/>
    </location>
</feature>
<keyword evidence="2" id="KW-0418">Kinase</keyword>
<name>A0A2I1KS97_9ACTO</name>
<dbReference type="RefSeq" id="WP_034235019.1">
    <property type="nucleotide sequence ID" value="NZ_JADNGB010000004.1"/>
</dbReference>
<sequence>MSRSSAFTPRLPSLVTRLNAMLDDGADRIVVGLAGAPGSGKSTLARLLARRLDERGLLAGEVPMDGFHMSNAVLDQLGRHGRKGAPDTFDVAGYLVILDRIRRTGPDGPAEVLAPVYRRDLHEPVAAGTRVQGRGVVVTEGNYLALDSGGWEGVRERIDLLIMLEVPEHHLITRLIRRHKSFGRTHADAAHWVRAVDVPNSRLVAACAGRCDEVWHLEEQD</sequence>
<dbReference type="PANTHER" id="PTHR10285">
    <property type="entry name" value="URIDINE KINASE"/>
    <property type="match status" value="1"/>
</dbReference>
<evidence type="ECO:0000313" key="3">
    <source>
        <dbReference type="Proteomes" id="UP000234778"/>
    </source>
</evidence>
<gene>
    <name evidence="2" type="ORF">CYJ26_06615</name>
</gene>
<evidence type="ECO:0000313" key="2">
    <source>
        <dbReference type="EMBL" id="PKY98495.1"/>
    </source>
</evidence>
<evidence type="ECO:0000259" key="1">
    <source>
        <dbReference type="Pfam" id="PF00485"/>
    </source>
</evidence>
<dbReference type="InterPro" id="IPR027417">
    <property type="entry name" value="P-loop_NTPase"/>
</dbReference>
<proteinExistence type="predicted"/>
<dbReference type="EMBL" id="PKHA01000006">
    <property type="protein sequence ID" value="PKY98495.1"/>
    <property type="molecule type" value="Genomic_DNA"/>
</dbReference>
<dbReference type="SUPFAM" id="SSF52540">
    <property type="entry name" value="P-loop containing nucleoside triphosphate hydrolases"/>
    <property type="match status" value="1"/>
</dbReference>
<reference evidence="2 3" key="1">
    <citation type="submission" date="2017-12" db="EMBL/GenBank/DDBJ databases">
        <title>Phylogenetic diversity of female urinary microbiome.</title>
        <authorList>
            <person name="Thomas-White K."/>
            <person name="Wolfe A.J."/>
        </authorList>
    </citation>
    <scope>NUCLEOTIDE SEQUENCE [LARGE SCALE GENOMIC DNA]</scope>
    <source>
        <strain evidence="2 3">UMB0319</strain>
    </source>
</reference>
<dbReference type="GO" id="GO:0016301">
    <property type="term" value="F:kinase activity"/>
    <property type="evidence" value="ECO:0007669"/>
    <property type="project" value="UniProtKB-KW"/>
</dbReference>
<dbReference type="Proteomes" id="UP000234778">
    <property type="component" value="Unassembled WGS sequence"/>
</dbReference>
<dbReference type="GeneID" id="81708603"/>
<protein>
    <submittedName>
        <fullName evidence="2">Nucleoside/nucleotide kinase family protein</fullName>
    </submittedName>
</protein>
<dbReference type="GO" id="GO:0005524">
    <property type="term" value="F:ATP binding"/>
    <property type="evidence" value="ECO:0007669"/>
    <property type="project" value="InterPro"/>
</dbReference>